<sequence>MKNSILKIGIAVSITCAFAMGEGAFIGVESDYSFESNLKTKDEINSANFKDNQIGIGLKAGYDFDIYRVYGSYIYDLQTKDSIIDEDGDPLALKWNTHKFIIGAEYTPVVANDLKLAIGGYTGMSILKMKVNAIDENEKDDIKGWIIGAKLGGIYAIDESNEVEFGLKADRTDYGKSDKSEMKDAKETNYGFYLGYNYKF</sequence>
<dbReference type="OrthoDB" id="5360840at2"/>
<feature type="signal peptide" evidence="1">
    <location>
        <begin position="1"/>
        <end position="19"/>
    </location>
</feature>
<organism evidence="2 3">
    <name type="scientific">Campylobacter iguaniorum</name>
    <dbReference type="NCBI Taxonomy" id="1244531"/>
    <lineage>
        <taxon>Bacteria</taxon>
        <taxon>Pseudomonadati</taxon>
        <taxon>Campylobacterota</taxon>
        <taxon>Epsilonproteobacteria</taxon>
        <taxon>Campylobacterales</taxon>
        <taxon>Campylobacteraceae</taxon>
        <taxon>Campylobacter</taxon>
    </lineage>
</organism>
<dbReference type="EMBL" id="CP009043">
    <property type="protein sequence ID" value="AII14651.1"/>
    <property type="molecule type" value="Genomic_DNA"/>
</dbReference>
<evidence type="ECO:0000256" key="1">
    <source>
        <dbReference type="SAM" id="SignalP"/>
    </source>
</evidence>
<feature type="chain" id="PRO_5001711617" evidence="1">
    <location>
        <begin position="20"/>
        <end position="200"/>
    </location>
</feature>
<dbReference type="InterPro" id="IPR011250">
    <property type="entry name" value="OMP/PagP_B-barrel"/>
</dbReference>
<keyword evidence="3" id="KW-1185">Reference proteome</keyword>
<reference evidence="3" key="1">
    <citation type="journal article" date="2014" name="Genome Announc.">
        <title>Complete Genome Sequence of Campylobacter iguaniorum Strain 1485ET, Isolated from a Bearded Dragon (Pogona vitticeps).</title>
        <authorList>
            <person name="Gilbert M.J."/>
            <person name="Miller W.G."/>
            <person name="Yee E."/>
            <person name="Kik M."/>
            <person name="Wagenaar J.A."/>
            <person name="Duim B."/>
        </authorList>
    </citation>
    <scope>NUCLEOTIDE SEQUENCE [LARGE SCALE GENOMIC DNA]</scope>
    <source>
        <strain evidence="3">1485E</strain>
    </source>
</reference>
<gene>
    <name evidence="2" type="ORF">CIG1485E_0807</name>
</gene>
<name>A0A076F9G5_9BACT</name>
<dbReference type="eggNOG" id="ENOG5031915">
    <property type="taxonomic scope" value="Bacteria"/>
</dbReference>
<dbReference type="Proteomes" id="UP000028486">
    <property type="component" value="Chromosome"/>
</dbReference>
<protein>
    <submittedName>
        <fullName evidence="2">Outer membrane beta-barrel domain protein</fullName>
    </submittedName>
</protein>
<dbReference type="AlphaFoldDB" id="A0A076F9G5"/>
<dbReference type="HOGENOM" id="CLU_1364073_0_0_7"/>
<dbReference type="Gene3D" id="2.40.160.20">
    <property type="match status" value="1"/>
</dbReference>
<keyword evidence="1" id="KW-0732">Signal</keyword>
<dbReference type="SUPFAM" id="SSF56925">
    <property type="entry name" value="OMPA-like"/>
    <property type="match status" value="1"/>
</dbReference>
<proteinExistence type="predicted"/>
<dbReference type="KEGG" id="caj:CIG1485E_0807"/>
<dbReference type="RefSeq" id="WP_038453995.1">
    <property type="nucleotide sequence ID" value="NZ_CP009043.1"/>
</dbReference>
<accession>A0A076F9G5</accession>
<dbReference type="STRING" id="1244531.CIG2463D_0808"/>
<evidence type="ECO:0000313" key="2">
    <source>
        <dbReference type="EMBL" id="AII14651.1"/>
    </source>
</evidence>
<evidence type="ECO:0000313" key="3">
    <source>
        <dbReference type="Proteomes" id="UP000028486"/>
    </source>
</evidence>